<proteinExistence type="predicted"/>
<comment type="caution">
    <text evidence="5">The sequence shown here is derived from an EMBL/GenBank/DDBJ whole genome shotgun (WGS) entry which is preliminary data.</text>
</comment>
<dbReference type="GO" id="GO:0033786">
    <property type="term" value="F:heptose-1-phosphate adenylyltransferase activity"/>
    <property type="evidence" value="ECO:0007669"/>
    <property type="project" value="TreeGrafter"/>
</dbReference>
<dbReference type="InterPro" id="IPR002173">
    <property type="entry name" value="Carboh/pur_kinase_PfkB_CS"/>
</dbReference>
<evidence type="ECO:0000259" key="4">
    <source>
        <dbReference type="Pfam" id="PF00294"/>
    </source>
</evidence>
<dbReference type="PANTHER" id="PTHR46969:SF1">
    <property type="entry name" value="BIFUNCTIONAL PROTEIN HLDE"/>
    <property type="match status" value="1"/>
</dbReference>
<accession>A0A923PKW2</accession>
<evidence type="ECO:0000256" key="2">
    <source>
        <dbReference type="ARBA" id="ARBA00022777"/>
    </source>
</evidence>
<dbReference type="AlphaFoldDB" id="A0A923PKW2"/>
<organism evidence="5 6">
    <name type="scientific">Neolewinella lacunae</name>
    <dbReference type="NCBI Taxonomy" id="1517758"/>
    <lineage>
        <taxon>Bacteria</taxon>
        <taxon>Pseudomonadati</taxon>
        <taxon>Bacteroidota</taxon>
        <taxon>Saprospiria</taxon>
        <taxon>Saprospirales</taxon>
        <taxon>Lewinellaceae</taxon>
        <taxon>Neolewinella</taxon>
    </lineage>
</organism>
<gene>
    <name evidence="5" type="ORF">H9S92_05250</name>
</gene>
<evidence type="ECO:0000313" key="5">
    <source>
        <dbReference type="EMBL" id="MBC6993556.1"/>
    </source>
</evidence>
<dbReference type="Gene3D" id="3.40.1190.20">
    <property type="match status" value="1"/>
</dbReference>
<feature type="region of interest" description="Disordered" evidence="3">
    <location>
        <begin position="1"/>
        <end position="31"/>
    </location>
</feature>
<name>A0A923PKW2_9BACT</name>
<protein>
    <submittedName>
        <fullName evidence="5">Carbohydrate kinase</fullName>
    </submittedName>
</protein>
<dbReference type="Proteomes" id="UP000650081">
    <property type="component" value="Unassembled WGS sequence"/>
</dbReference>
<dbReference type="InterPro" id="IPR029056">
    <property type="entry name" value="Ribokinase-like"/>
</dbReference>
<dbReference type="GO" id="GO:0033785">
    <property type="term" value="F:heptose 7-phosphate kinase activity"/>
    <property type="evidence" value="ECO:0007669"/>
    <property type="project" value="TreeGrafter"/>
</dbReference>
<dbReference type="InterPro" id="IPR011611">
    <property type="entry name" value="PfkB_dom"/>
</dbReference>
<sequence length="365" mass="38680">MRTPPSKAASTSPERKSSLNQRGWPGSTGKAFSGAARPRFFAPVQTILPDFSSLRILVLGDVMTDRYLHGSVDRISPEAPVPVMRLGREDSRLGGAANVALNLLSLGAQPLLAGVVGADEAGKHFRQLLEEKKLPDHLVISDPGRTTTVKTRLVSGGQQLLRVDREDTHPLAAEVEAALTESLRQLSAQGGYDLLLLQDYNKGVLTPSLIRSVAQLAHAAGIPTVVDPKAHNFWAYQGVSLFKPNLREMQQQCDFPVLPELASLDRAAQYAFDRLACGAVMITLSEHGIYVNDGTSSAIYPTSAQSVADVSGAGDTVISVAACALGAGMSLPDIARLANLAGAQVIAKSGVVAVQLEELTRAFQG</sequence>
<dbReference type="EMBL" id="JACSIT010000067">
    <property type="protein sequence ID" value="MBC6993556.1"/>
    <property type="molecule type" value="Genomic_DNA"/>
</dbReference>
<reference evidence="5" key="1">
    <citation type="submission" date="2020-08" db="EMBL/GenBank/DDBJ databases">
        <title>Lewinella bacteria from marine environments.</title>
        <authorList>
            <person name="Zhong Y."/>
        </authorList>
    </citation>
    <scope>NUCLEOTIDE SEQUENCE</scope>
    <source>
        <strain evidence="5">KCTC 42187</strain>
    </source>
</reference>
<keyword evidence="6" id="KW-1185">Reference proteome</keyword>
<keyword evidence="1" id="KW-0808">Transferase</keyword>
<dbReference type="GO" id="GO:0005829">
    <property type="term" value="C:cytosol"/>
    <property type="evidence" value="ECO:0007669"/>
    <property type="project" value="TreeGrafter"/>
</dbReference>
<dbReference type="PANTHER" id="PTHR46969">
    <property type="entry name" value="BIFUNCTIONAL PROTEIN HLDE"/>
    <property type="match status" value="1"/>
</dbReference>
<dbReference type="GO" id="GO:0016773">
    <property type="term" value="F:phosphotransferase activity, alcohol group as acceptor"/>
    <property type="evidence" value="ECO:0007669"/>
    <property type="project" value="InterPro"/>
</dbReference>
<dbReference type="InterPro" id="IPR011913">
    <property type="entry name" value="RfaE_dom_I"/>
</dbReference>
<keyword evidence="2 5" id="KW-0418">Kinase</keyword>
<dbReference type="Pfam" id="PF00294">
    <property type="entry name" value="PfkB"/>
    <property type="match status" value="1"/>
</dbReference>
<evidence type="ECO:0000256" key="1">
    <source>
        <dbReference type="ARBA" id="ARBA00022679"/>
    </source>
</evidence>
<dbReference type="SUPFAM" id="SSF53613">
    <property type="entry name" value="Ribokinase-like"/>
    <property type="match status" value="1"/>
</dbReference>
<dbReference type="CDD" id="cd01172">
    <property type="entry name" value="RfaE_like"/>
    <property type="match status" value="1"/>
</dbReference>
<evidence type="ECO:0000256" key="3">
    <source>
        <dbReference type="SAM" id="MobiDB-lite"/>
    </source>
</evidence>
<evidence type="ECO:0000313" key="6">
    <source>
        <dbReference type="Proteomes" id="UP000650081"/>
    </source>
</evidence>
<dbReference type="PROSITE" id="PS00583">
    <property type="entry name" value="PFKB_KINASES_1"/>
    <property type="match status" value="1"/>
</dbReference>
<feature type="domain" description="Carbohydrate kinase PfkB" evidence="4">
    <location>
        <begin position="55"/>
        <end position="353"/>
    </location>
</feature>